<feature type="non-terminal residue" evidence="1">
    <location>
        <position position="1"/>
    </location>
</feature>
<protein>
    <submittedName>
        <fullName evidence="1">19808_t:CDS:1</fullName>
    </submittedName>
</protein>
<keyword evidence="2" id="KW-1185">Reference proteome</keyword>
<dbReference type="AlphaFoldDB" id="A0A9N9ASL3"/>
<organism evidence="1 2">
    <name type="scientific">Racocetra fulgida</name>
    <dbReference type="NCBI Taxonomy" id="60492"/>
    <lineage>
        <taxon>Eukaryota</taxon>
        <taxon>Fungi</taxon>
        <taxon>Fungi incertae sedis</taxon>
        <taxon>Mucoromycota</taxon>
        <taxon>Glomeromycotina</taxon>
        <taxon>Glomeromycetes</taxon>
        <taxon>Diversisporales</taxon>
        <taxon>Gigasporaceae</taxon>
        <taxon>Racocetra</taxon>
    </lineage>
</organism>
<evidence type="ECO:0000313" key="2">
    <source>
        <dbReference type="Proteomes" id="UP000789396"/>
    </source>
</evidence>
<gene>
    <name evidence="1" type="ORF">RFULGI_LOCUS4324</name>
</gene>
<evidence type="ECO:0000313" key="1">
    <source>
        <dbReference type="EMBL" id="CAG8543405.1"/>
    </source>
</evidence>
<proteinExistence type="predicted"/>
<comment type="caution">
    <text evidence="1">The sequence shown here is derived from an EMBL/GenBank/DDBJ whole genome shotgun (WGS) entry which is preliminary data.</text>
</comment>
<reference evidence="1" key="1">
    <citation type="submission" date="2021-06" db="EMBL/GenBank/DDBJ databases">
        <authorList>
            <person name="Kallberg Y."/>
            <person name="Tangrot J."/>
            <person name="Rosling A."/>
        </authorList>
    </citation>
    <scope>NUCLEOTIDE SEQUENCE</scope>
    <source>
        <strain evidence="1">IN212</strain>
    </source>
</reference>
<name>A0A9N9ASL3_9GLOM</name>
<sequence length="47" mass="5493">KTILIITISRLTLNLQALFHIPAIQRPKNLQEKEFVISYSKKKKKLS</sequence>
<dbReference type="EMBL" id="CAJVPZ010004265">
    <property type="protein sequence ID" value="CAG8543405.1"/>
    <property type="molecule type" value="Genomic_DNA"/>
</dbReference>
<dbReference type="Proteomes" id="UP000789396">
    <property type="component" value="Unassembled WGS sequence"/>
</dbReference>
<accession>A0A9N9ASL3</accession>